<keyword evidence="3" id="KW-1185">Reference proteome</keyword>
<dbReference type="Pfam" id="PF00550">
    <property type="entry name" value="PP-binding"/>
    <property type="match status" value="1"/>
</dbReference>
<sequence length="932" mass="102805">MPSSSFPQHIRHLLRDAASKFPTNGISYIQAAQQLSDPTFQSYADLHGRATSISSALKAAGLQKNQIVVLYFDNHRDNIEFFWGAVLAGLLPCVQGPINTRTSKKTLHPLAHLNTILQKPAILTSRDLTRADFSSFPNSCDLNVVIAEDLEPQTKLPTSAHPVRTTRPAENIALLLLTSGSTGNAKAVPLHHDTIIAAGNGKIDDYELESSDTIVNWVGFDHVACVVENHLTPMLAGANQVQVSANVVMTDPGAFLKILDRFRASLTLAPNFLLARLNDYLDQNPRPDIHDLSPLRRINSGGEALVVNTGRQLLEKLKALDIGFRAIIAPGFGMTETCAGFVYSKAFPHVDEGHEFACLGYAFPGAEMRIVDSQNRLLADGTCGHLQVRGPTVFSGYYNNDAATREAFAEGGWFKTGDRGVMRAGKLTLTGRAKDTFIINGVNFHCAELQAMIEDVPGVSPSFVAAIPTRRPNSQHEDIAILYLPTFRIPNEIEQLRETQARIRDKCVIYCAKAPCIVLPLPKEAMTKGSLGKLSTGKLRKLLESGELKERETLVDSICRKVVVSPATATESAILAGWSTVFGLPRSEISVEDNILHMGGSSLELMRFRSFLLRQFDLDDQWQVINIMRHPTIRSLAALLDGANHSPMGEINATYNPVIPLQTTGEGTPIFFVHPGVGEVLIFVNLAKHFAHERPFYALRARGFDPNETFFGSMDEMVEEYVAGIITTQPFGPYLLAGYSYGGVVAFEIAKRLEGDGRHVIFLGLVNIPPYIRSRMEEISWTEGLLNLSYFLDLTTKEEAERLAPPLKELSRRQQIRHVLQHAPPERVAELVLDATRLDHWVNIAWSLLQCGRNYEPSGAVHGCRLTCFYANPLKGTKTEWRDNHLSAWDQFAGAGVDFVAVAGHHYTLMNSTHARGFHAALKEQLRAAAVM</sequence>
<dbReference type="AlphaFoldDB" id="A0AAD5XKW5"/>
<dbReference type="InterPro" id="IPR042099">
    <property type="entry name" value="ANL_N_sf"/>
</dbReference>
<evidence type="ECO:0000259" key="1">
    <source>
        <dbReference type="PROSITE" id="PS50075"/>
    </source>
</evidence>
<dbReference type="InterPro" id="IPR036736">
    <property type="entry name" value="ACP-like_sf"/>
</dbReference>
<organism evidence="2 3">
    <name type="scientific">Geranomyces variabilis</name>
    <dbReference type="NCBI Taxonomy" id="109894"/>
    <lineage>
        <taxon>Eukaryota</taxon>
        <taxon>Fungi</taxon>
        <taxon>Fungi incertae sedis</taxon>
        <taxon>Chytridiomycota</taxon>
        <taxon>Chytridiomycota incertae sedis</taxon>
        <taxon>Chytridiomycetes</taxon>
        <taxon>Spizellomycetales</taxon>
        <taxon>Powellomycetaceae</taxon>
        <taxon>Geranomyces</taxon>
    </lineage>
</organism>
<dbReference type="PANTHER" id="PTHR43201">
    <property type="entry name" value="ACYL-COA SYNTHETASE"/>
    <property type="match status" value="1"/>
</dbReference>
<protein>
    <recommendedName>
        <fullName evidence="1">Carrier domain-containing protein</fullName>
    </recommendedName>
</protein>
<dbReference type="PROSITE" id="PS00455">
    <property type="entry name" value="AMP_BINDING"/>
    <property type="match status" value="1"/>
</dbReference>
<dbReference type="InterPro" id="IPR020845">
    <property type="entry name" value="AMP-binding_CS"/>
</dbReference>
<dbReference type="PANTHER" id="PTHR43201:SF32">
    <property type="entry name" value="2-SUCCINYLBENZOATE--COA LIGASE, CHLOROPLASTIC_PEROXISOMAL"/>
    <property type="match status" value="1"/>
</dbReference>
<evidence type="ECO:0000313" key="3">
    <source>
        <dbReference type="Proteomes" id="UP001212152"/>
    </source>
</evidence>
<dbReference type="Gene3D" id="3.30.300.30">
    <property type="match status" value="1"/>
</dbReference>
<comment type="caution">
    <text evidence="2">The sequence shown here is derived from an EMBL/GenBank/DDBJ whole genome shotgun (WGS) entry which is preliminary data.</text>
</comment>
<dbReference type="InterPro" id="IPR000873">
    <property type="entry name" value="AMP-dep_synth/lig_dom"/>
</dbReference>
<dbReference type="Pfam" id="PF00975">
    <property type="entry name" value="Thioesterase"/>
    <property type="match status" value="1"/>
</dbReference>
<gene>
    <name evidence="2" type="ORF">HDU87_006667</name>
</gene>
<accession>A0AAD5XKW5</accession>
<dbReference type="InterPro" id="IPR001031">
    <property type="entry name" value="Thioesterase"/>
</dbReference>
<dbReference type="SUPFAM" id="SSF53474">
    <property type="entry name" value="alpha/beta-Hydrolases"/>
    <property type="match status" value="1"/>
</dbReference>
<dbReference type="Gene3D" id="3.40.50.1820">
    <property type="entry name" value="alpha/beta hydrolase"/>
    <property type="match status" value="1"/>
</dbReference>
<dbReference type="SMART" id="SM00824">
    <property type="entry name" value="PKS_TE"/>
    <property type="match status" value="1"/>
</dbReference>
<dbReference type="InterPro" id="IPR029058">
    <property type="entry name" value="AB_hydrolase_fold"/>
</dbReference>
<evidence type="ECO:0000313" key="2">
    <source>
        <dbReference type="EMBL" id="KAJ3174875.1"/>
    </source>
</evidence>
<dbReference type="Proteomes" id="UP001212152">
    <property type="component" value="Unassembled WGS sequence"/>
</dbReference>
<dbReference type="SUPFAM" id="SSF56801">
    <property type="entry name" value="Acetyl-CoA synthetase-like"/>
    <property type="match status" value="1"/>
</dbReference>
<feature type="domain" description="Carrier" evidence="1">
    <location>
        <begin position="565"/>
        <end position="644"/>
    </location>
</feature>
<dbReference type="InterPro" id="IPR045851">
    <property type="entry name" value="AMP-bd_C_sf"/>
</dbReference>
<dbReference type="GO" id="GO:0006631">
    <property type="term" value="P:fatty acid metabolic process"/>
    <property type="evidence" value="ECO:0007669"/>
    <property type="project" value="TreeGrafter"/>
</dbReference>
<dbReference type="Gene3D" id="3.40.50.12780">
    <property type="entry name" value="N-terminal domain of ligase-like"/>
    <property type="match status" value="1"/>
</dbReference>
<dbReference type="Gene3D" id="1.10.1200.10">
    <property type="entry name" value="ACP-like"/>
    <property type="match status" value="1"/>
</dbReference>
<dbReference type="InterPro" id="IPR020802">
    <property type="entry name" value="TesA-like"/>
</dbReference>
<dbReference type="InterPro" id="IPR009081">
    <property type="entry name" value="PP-bd_ACP"/>
</dbReference>
<dbReference type="EMBL" id="JADGJQ010000059">
    <property type="protein sequence ID" value="KAJ3174875.1"/>
    <property type="molecule type" value="Genomic_DNA"/>
</dbReference>
<dbReference type="GO" id="GO:0031956">
    <property type="term" value="F:medium-chain fatty acid-CoA ligase activity"/>
    <property type="evidence" value="ECO:0007669"/>
    <property type="project" value="TreeGrafter"/>
</dbReference>
<name>A0AAD5XKW5_9FUNG</name>
<dbReference type="PROSITE" id="PS50075">
    <property type="entry name" value="CARRIER"/>
    <property type="match status" value="1"/>
</dbReference>
<dbReference type="SUPFAM" id="SSF47336">
    <property type="entry name" value="ACP-like"/>
    <property type="match status" value="1"/>
</dbReference>
<proteinExistence type="predicted"/>
<dbReference type="Pfam" id="PF00501">
    <property type="entry name" value="AMP-binding"/>
    <property type="match status" value="1"/>
</dbReference>
<reference evidence="2" key="1">
    <citation type="submission" date="2020-05" db="EMBL/GenBank/DDBJ databases">
        <title>Phylogenomic resolution of chytrid fungi.</title>
        <authorList>
            <person name="Stajich J.E."/>
            <person name="Amses K."/>
            <person name="Simmons R."/>
            <person name="Seto K."/>
            <person name="Myers J."/>
            <person name="Bonds A."/>
            <person name="Quandt C.A."/>
            <person name="Barry K."/>
            <person name="Liu P."/>
            <person name="Grigoriev I."/>
            <person name="Longcore J.E."/>
            <person name="James T.Y."/>
        </authorList>
    </citation>
    <scope>NUCLEOTIDE SEQUENCE</scope>
    <source>
        <strain evidence="2">JEL0379</strain>
    </source>
</reference>